<proteinExistence type="predicted"/>
<reference evidence="1 2" key="1">
    <citation type="submission" date="2015-01" db="EMBL/GenBank/DDBJ databases">
        <title>Evolution of Trichinella species and genotypes.</title>
        <authorList>
            <person name="Korhonen P.K."/>
            <person name="Edoardo P."/>
            <person name="Giuseppe L.R."/>
            <person name="Gasser R.B."/>
        </authorList>
    </citation>
    <scope>NUCLEOTIDE SEQUENCE [LARGE SCALE GENOMIC DNA]</scope>
    <source>
        <strain evidence="1">ISS37</strain>
    </source>
</reference>
<gene>
    <name evidence="1" type="ORF">T07_179</name>
</gene>
<name>A0A0V0RIW0_9BILA</name>
<dbReference type="AlphaFoldDB" id="A0A0V0RIW0"/>
<organism evidence="1 2">
    <name type="scientific">Trichinella nelsoni</name>
    <dbReference type="NCBI Taxonomy" id="6336"/>
    <lineage>
        <taxon>Eukaryota</taxon>
        <taxon>Metazoa</taxon>
        <taxon>Ecdysozoa</taxon>
        <taxon>Nematoda</taxon>
        <taxon>Enoplea</taxon>
        <taxon>Dorylaimia</taxon>
        <taxon>Trichinellida</taxon>
        <taxon>Trichinellidae</taxon>
        <taxon>Trichinella</taxon>
    </lineage>
</organism>
<protein>
    <submittedName>
        <fullName evidence="1">Uncharacterized protein</fullName>
    </submittedName>
</protein>
<accession>A0A0V0RIW0</accession>
<dbReference type="Proteomes" id="UP000054630">
    <property type="component" value="Unassembled WGS sequence"/>
</dbReference>
<keyword evidence="2" id="KW-1185">Reference proteome</keyword>
<evidence type="ECO:0000313" key="2">
    <source>
        <dbReference type="Proteomes" id="UP000054630"/>
    </source>
</evidence>
<evidence type="ECO:0000313" key="1">
    <source>
        <dbReference type="EMBL" id="KRX14422.1"/>
    </source>
</evidence>
<dbReference type="OrthoDB" id="10313089at2759"/>
<sequence>MQIWMGLEFLSKGEQFDGQASSGENLNNTKTNNILCLLRSSTFGLYQCHCHTADDQLHAENCSRQFHILKDSLIISLIVFEKENIAREMTMLIFLVEGFHFNLNMCKIVGVWRNG</sequence>
<dbReference type="EMBL" id="JYDL01000160">
    <property type="protein sequence ID" value="KRX14422.1"/>
    <property type="molecule type" value="Genomic_DNA"/>
</dbReference>
<comment type="caution">
    <text evidence="1">The sequence shown here is derived from an EMBL/GenBank/DDBJ whole genome shotgun (WGS) entry which is preliminary data.</text>
</comment>